<keyword evidence="5 10" id="KW-0997">Cell inner membrane</keyword>
<evidence type="ECO:0000256" key="1">
    <source>
        <dbReference type="ARBA" id="ARBA00004377"/>
    </source>
</evidence>
<proteinExistence type="inferred from homology"/>
<evidence type="ECO:0000256" key="9">
    <source>
        <dbReference type="ARBA" id="ARBA00023136"/>
    </source>
</evidence>
<dbReference type="SUPFAM" id="SSF103054">
    <property type="entry name" value="General secretion pathway protein M, EpsM"/>
    <property type="match status" value="1"/>
</dbReference>
<evidence type="ECO:0000313" key="12">
    <source>
        <dbReference type="EMBL" id="RUO62589.1"/>
    </source>
</evidence>
<dbReference type="Proteomes" id="UP000288259">
    <property type="component" value="Unassembled WGS sequence"/>
</dbReference>
<comment type="subcellular location">
    <subcellularLocation>
        <location evidence="1">Cell inner membrane</location>
        <topology evidence="1">Single-pass membrane protein</topology>
    </subcellularLocation>
</comment>
<name>A0A432YNL0_9GAMM</name>
<evidence type="ECO:0000256" key="7">
    <source>
        <dbReference type="ARBA" id="ARBA00022927"/>
    </source>
</evidence>
<dbReference type="EMBL" id="PIPY01000003">
    <property type="protein sequence ID" value="RUO62589.1"/>
    <property type="molecule type" value="Genomic_DNA"/>
</dbReference>
<evidence type="ECO:0000313" key="13">
    <source>
        <dbReference type="Proteomes" id="UP000288259"/>
    </source>
</evidence>
<evidence type="ECO:0000256" key="11">
    <source>
        <dbReference type="SAM" id="Phobius"/>
    </source>
</evidence>
<evidence type="ECO:0000256" key="3">
    <source>
        <dbReference type="ARBA" id="ARBA00022448"/>
    </source>
</evidence>
<evidence type="ECO:0000256" key="10">
    <source>
        <dbReference type="PIRNR" id="PIRNR006291"/>
    </source>
</evidence>
<keyword evidence="7 10" id="KW-0653">Protein transport</keyword>
<evidence type="ECO:0000256" key="8">
    <source>
        <dbReference type="ARBA" id="ARBA00022989"/>
    </source>
</evidence>
<organism evidence="12 13">
    <name type="scientific">Pseudidiomarina insulisalsae</name>
    <dbReference type="NCBI Taxonomy" id="575789"/>
    <lineage>
        <taxon>Bacteria</taxon>
        <taxon>Pseudomonadati</taxon>
        <taxon>Pseudomonadota</taxon>
        <taxon>Gammaproteobacteria</taxon>
        <taxon>Alteromonadales</taxon>
        <taxon>Idiomarinaceae</taxon>
        <taxon>Pseudidiomarina</taxon>
    </lineage>
</organism>
<comment type="caution">
    <text evidence="12">The sequence shown here is derived from an EMBL/GenBank/DDBJ whole genome shotgun (WGS) entry which is preliminary data.</text>
</comment>
<keyword evidence="3 10" id="KW-0813">Transport</keyword>
<keyword evidence="4 10" id="KW-1003">Cell membrane</keyword>
<dbReference type="Pfam" id="PF04612">
    <property type="entry name" value="T2SSM"/>
    <property type="match status" value="1"/>
</dbReference>
<keyword evidence="8 11" id="KW-1133">Transmembrane helix</keyword>
<dbReference type="AlphaFoldDB" id="A0A432YNL0"/>
<evidence type="ECO:0000256" key="2">
    <source>
        <dbReference type="ARBA" id="ARBA00010637"/>
    </source>
</evidence>
<gene>
    <name evidence="12" type="ORF">CWI71_03925</name>
</gene>
<dbReference type="Gene3D" id="3.30.1360.100">
    <property type="entry name" value="General secretion pathway protein M, EpsM"/>
    <property type="match status" value="1"/>
</dbReference>
<dbReference type="GO" id="GO:0005886">
    <property type="term" value="C:plasma membrane"/>
    <property type="evidence" value="ECO:0007669"/>
    <property type="project" value="UniProtKB-SubCell"/>
</dbReference>
<evidence type="ECO:0000256" key="6">
    <source>
        <dbReference type="ARBA" id="ARBA00022692"/>
    </source>
</evidence>
<protein>
    <recommendedName>
        <fullName evidence="10">Type II secretion system protein M</fullName>
        <shortName evidence="10">T2SS protein M</shortName>
    </recommendedName>
    <alternativeName>
        <fullName evidence="10">General secretion pathway protein M</fullName>
    </alternativeName>
</protein>
<sequence length="169" mass="18973">MWPEQLQQRWQQLNSREQLLVSLAGVVLAICIVYFALWQPLQNGIDARQAQRDAQQETLAWVRENTGRYLALRQQAPQSPGPARQSNLSLGDIPRIVTQQASQLRLDVGRLNPEGQSLVVVMNDVPFNQVLAFIDALQRQSGLVVEQLDITRAGKPGHVHVRRLKVGLA</sequence>
<evidence type="ECO:0000256" key="4">
    <source>
        <dbReference type="ARBA" id="ARBA00022475"/>
    </source>
</evidence>
<accession>A0A432YNL0</accession>
<dbReference type="InterPro" id="IPR023229">
    <property type="entry name" value="T2SS_M_periplasmic_sf"/>
</dbReference>
<dbReference type="OrthoDB" id="6624834at2"/>
<reference evidence="13" key="1">
    <citation type="journal article" date="2018" name="Front. Microbiol.">
        <title>Genome-Based Analysis Reveals the Taxonomy and Diversity of the Family Idiomarinaceae.</title>
        <authorList>
            <person name="Liu Y."/>
            <person name="Lai Q."/>
            <person name="Shao Z."/>
        </authorList>
    </citation>
    <scope>NUCLEOTIDE SEQUENCE [LARGE SCALE GENOMIC DNA]</scope>
    <source>
        <strain evidence="13">CVS-6</strain>
    </source>
</reference>
<keyword evidence="9 10" id="KW-0472">Membrane</keyword>
<evidence type="ECO:0000256" key="5">
    <source>
        <dbReference type="ARBA" id="ARBA00022519"/>
    </source>
</evidence>
<dbReference type="InterPro" id="IPR007690">
    <property type="entry name" value="T2SS_GspM"/>
</dbReference>
<dbReference type="PIRSF" id="PIRSF006291">
    <property type="entry name" value="GspM"/>
    <property type="match status" value="1"/>
</dbReference>
<dbReference type="GO" id="GO:0015628">
    <property type="term" value="P:protein secretion by the type II secretion system"/>
    <property type="evidence" value="ECO:0007669"/>
    <property type="project" value="InterPro"/>
</dbReference>
<comment type="function">
    <text evidence="10">Inner membrane component of the type II secretion system required for the energy-dependent secretion of extracellular factors such as proteases and toxins from the periplasm.</text>
</comment>
<dbReference type="RefSeq" id="WP_126753953.1">
    <property type="nucleotide sequence ID" value="NZ_PIPY01000003.1"/>
</dbReference>
<dbReference type="GO" id="GO:0015627">
    <property type="term" value="C:type II protein secretion system complex"/>
    <property type="evidence" value="ECO:0007669"/>
    <property type="project" value="InterPro"/>
</dbReference>
<keyword evidence="13" id="KW-1185">Reference proteome</keyword>
<comment type="similarity">
    <text evidence="2 10">Belongs to the GSP M family.</text>
</comment>
<feature type="transmembrane region" description="Helical" evidence="11">
    <location>
        <begin position="20"/>
        <end position="38"/>
    </location>
</feature>
<keyword evidence="6 11" id="KW-0812">Transmembrane</keyword>